<dbReference type="InterPro" id="IPR029069">
    <property type="entry name" value="HotDog_dom_sf"/>
</dbReference>
<dbReference type="Proteomes" id="UP001297581">
    <property type="component" value="Unassembled WGS sequence"/>
</dbReference>
<keyword evidence="2" id="KW-1185">Reference proteome</keyword>
<dbReference type="Gene3D" id="3.10.129.10">
    <property type="entry name" value="Hotdog Thioesterase"/>
    <property type="match status" value="1"/>
</dbReference>
<dbReference type="SUPFAM" id="SSF54637">
    <property type="entry name" value="Thioesterase/thiol ester dehydrase-isomerase"/>
    <property type="match status" value="1"/>
</dbReference>
<dbReference type="Pfam" id="PF22817">
    <property type="entry name" value="ApeP-like"/>
    <property type="match status" value="1"/>
</dbReference>
<dbReference type="EMBL" id="JAKUDL010000004">
    <property type="protein sequence ID" value="MCH4295278.1"/>
    <property type="molecule type" value="Genomic_DNA"/>
</dbReference>
<name>A0AAJ1F178_9GAMM</name>
<evidence type="ECO:0000313" key="1">
    <source>
        <dbReference type="EMBL" id="MCH4295278.1"/>
    </source>
</evidence>
<dbReference type="PIRSF" id="PIRSF020565">
    <property type="entry name" value="3Ho_Ac_ACP_DH_prd"/>
    <property type="match status" value="1"/>
</dbReference>
<organism evidence="1 2">
    <name type="scientific">Shewanella zhuhaiensis</name>
    <dbReference type="NCBI Taxonomy" id="2919576"/>
    <lineage>
        <taxon>Bacteria</taxon>
        <taxon>Pseudomonadati</taxon>
        <taxon>Pseudomonadota</taxon>
        <taxon>Gammaproteobacteria</taxon>
        <taxon>Alteromonadales</taxon>
        <taxon>Shewanellaceae</taxon>
        <taxon>Shewanella</taxon>
    </lineage>
</organism>
<gene>
    <name evidence="1" type="ORF">MJ923_13285</name>
</gene>
<dbReference type="InterPro" id="IPR016776">
    <property type="entry name" value="ApeP-like_dehydratase"/>
</dbReference>
<accession>A0AAJ1F178</accession>
<evidence type="ECO:0000313" key="2">
    <source>
        <dbReference type="Proteomes" id="UP001297581"/>
    </source>
</evidence>
<reference evidence="1 2" key="1">
    <citation type="submission" date="2022-02" db="EMBL/GenBank/DDBJ databases">
        <title>The genome sequence of Shewanella sp. 3B26.</title>
        <authorList>
            <person name="Du J."/>
        </authorList>
    </citation>
    <scope>NUCLEOTIDE SEQUENCE [LARGE SCALE GENOMIC DNA]</scope>
    <source>
        <strain evidence="1 2">3B26</strain>
    </source>
</reference>
<dbReference type="CDD" id="cd01289">
    <property type="entry name" value="FabA_like"/>
    <property type="match status" value="1"/>
</dbReference>
<protein>
    <submittedName>
        <fullName evidence="1">Hotdog family protein</fullName>
    </submittedName>
</protein>
<proteinExistence type="predicted"/>
<dbReference type="RefSeq" id="WP_240591512.1">
    <property type="nucleotide sequence ID" value="NZ_JAKUDL010000004.1"/>
</dbReference>
<sequence>MTDKLWDGAPLSSIDVETFLPHRRPMVLIDKVLEHGHDSLLTATHISDASPYFDEALGGVPNYVGIEYMAQSIAALAGVEATLRGEPIQVGFLLGSRKLSMPLAVFARGETYTTEVKRLYQEDTGLAVFDCRIFHGATQVAEANVNVFQPQDTDAYIRESQGSSPSI</sequence>
<dbReference type="AlphaFoldDB" id="A0AAJ1F178"/>
<comment type="caution">
    <text evidence="1">The sequence shown here is derived from an EMBL/GenBank/DDBJ whole genome shotgun (WGS) entry which is preliminary data.</text>
</comment>